<evidence type="ECO:0000256" key="1">
    <source>
        <dbReference type="SAM" id="SignalP"/>
    </source>
</evidence>
<evidence type="ECO:0000313" key="3">
    <source>
        <dbReference type="Proteomes" id="UP001209681"/>
    </source>
</evidence>
<evidence type="ECO:0008006" key="4">
    <source>
        <dbReference type="Google" id="ProtNLM"/>
    </source>
</evidence>
<reference evidence="2 3" key="1">
    <citation type="submission" date="2022-11" db="EMBL/GenBank/DDBJ databases">
        <title>Desulfobotulus tamanensis H1 sp. nov. - anaerobic, alkaliphilic, sulphate reducing bacterium isolated from terrestrial mud volcano.</title>
        <authorList>
            <person name="Frolova A."/>
            <person name="Merkel A.Y."/>
            <person name="Slobodkin A.I."/>
        </authorList>
    </citation>
    <scope>NUCLEOTIDE SEQUENCE [LARGE SCALE GENOMIC DNA]</scope>
    <source>
        <strain evidence="2 3">H1</strain>
    </source>
</reference>
<name>A0ABT3N8C8_9BACT</name>
<dbReference type="Proteomes" id="UP001209681">
    <property type="component" value="Unassembled WGS sequence"/>
</dbReference>
<organism evidence="2 3">
    <name type="scientific">Desulfobotulus pelophilus</name>
    <dbReference type="NCBI Taxonomy" id="2823377"/>
    <lineage>
        <taxon>Bacteria</taxon>
        <taxon>Pseudomonadati</taxon>
        <taxon>Thermodesulfobacteriota</taxon>
        <taxon>Desulfobacteria</taxon>
        <taxon>Desulfobacterales</taxon>
        <taxon>Desulfobacteraceae</taxon>
        <taxon>Desulfobotulus</taxon>
    </lineage>
</organism>
<evidence type="ECO:0000313" key="2">
    <source>
        <dbReference type="EMBL" id="MCW7753713.1"/>
    </source>
</evidence>
<comment type="caution">
    <text evidence="2">The sequence shown here is derived from an EMBL/GenBank/DDBJ whole genome shotgun (WGS) entry which is preliminary data.</text>
</comment>
<gene>
    <name evidence="2" type="ORF">OOT00_06915</name>
</gene>
<dbReference type="EMBL" id="JAPFPW010000006">
    <property type="protein sequence ID" value="MCW7753713.1"/>
    <property type="molecule type" value="Genomic_DNA"/>
</dbReference>
<protein>
    <recommendedName>
        <fullName evidence="4">PEGA domain-containing protein</fullName>
    </recommendedName>
</protein>
<keyword evidence="1" id="KW-0732">Signal</keyword>
<keyword evidence="3" id="KW-1185">Reference proteome</keyword>
<proteinExistence type="predicted"/>
<sequence length="518" mass="57692">MFRKSFFCLILSGMFLVVLSQSTDAARNECWESCAPTMEEARESIASQIFVNVQSATFIRQSKRDTDKGISFLSGWFSSSEVQSEASFESRQQVNMTLVNARVITQQESDQGVCLQVCREDLIAYTDELIEKTKTYQPHNLPADERLKKQTLNTWIGDIETAKSLATIFGNSLREKAPHGRLLKQEKELKDLSADLYEQSLTITSTIPDAVLILNGSPADIGEKIFLPEGVHKYLVTASGHCEVSGTADLQQYKDQTLRIHPKPYPTVTVTSNQPGASLQISGAPWPLGKEKVMERCEGSVPYVVSYGGETKTGSFRLSPGVKASDKAYLFTDKEVQRLKEMSSVFTTGTSLELGYIFSVPGSDFSDLHNVHKISLAYYKNHAFFRFGLGAAYGRGDTIDESFTVDAWLSMILQLSELGGRERPLHFFGFFPIIPFAGLDVGLGYHDIYNTRTRQSTDSFPTSVASEKNDFFRDHGLLRTTAGLQVPVNKHLGIRCFYAKNFSMEKASEFAMSLVIGF</sequence>
<feature type="chain" id="PRO_5047530176" description="PEGA domain-containing protein" evidence="1">
    <location>
        <begin position="26"/>
        <end position="518"/>
    </location>
</feature>
<dbReference type="RefSeq" id="WP_265424581.1">
    <property type="nucleotide sequence ID" value="NZ_JAPFPW010000006.1"/>
</dbReference>
<feature type="signal peptide" evidence="1">
    <location>
        <begin position="1"/>
        <end position="25"/>
    </location>
</feature>
<accession>A0ABT3N8C8</accession>